<dbReference type="RefSeq" id="WP_249332444.1">
    <property type="nucleotide sequence ID" value="NZ_JACRSY010000009.1"/>
</dbReference>
<dbReference type="InterPro" id="IPR014578">
    <property type="entry name" value="Pesterase_CT488"/>
</dbReference>
<feature type="domain" description="Calcineurin-like phosphoesterase" evidence="1">
    <location>
        <begin position="1"/>
        <end position="194"/>
    </location>
</feature>
<name>A0A926EJ40_9FIRM</name>
<sequence>MKVYAIGDLHLGFTSDKPMDVFGERWQGHVSRLKEVWQKKVTDQDLVILCGDLSWAMRLEAAKVDLAFIHELPGYKVCIKGNHDFWWEKIGLLNSLYEDLYFIQNKAYILGELAICGTRGWPIQEDMTAEDRKVYEREKERLKLSLEDAIKQGAKEIIVALHYPPTNEKDEPSLFTELLERYPVRHVVYGHLHDERAWMVSRKGKYGSQCYHLVAADYIDFNPKHILEIND</sequence>
<evidence type="ECO:0000313" key="2">
    <source>
        <dbReference type="EMBL" id="MBC8579342.1"/>
    </source>
</evidence>
<accession>A0A926EJ40</accession>
<dbReference type="GO" id="GO:0016787">
    <property type="term" value="F:hydrolase activity"/>
    <property type="evidence" value="ECO:0007669"/>
    <property type="project" value="InterPro"/>
</dbReference>
<dbReference type="SUPFAM" id="SSF56300">
    <property type="entry name" value="Metallo-dependent phosphatases"/>
    <property type="match status" value="1"/>
</dbReference>
<dbReference type="PIRSF" id="PIRSF033094">
    <property type="entry name" value="Pesterase_CT488"/>
    <property type="match status" value="1"/>
</dbReference>
<dbReference type="PANTHER" id="PTHR31302">
    <property type="entry name" value="TRANSMEMBRANE PROTEIN WITH METALLOPHOSPHOESTERASE DOMAIN-RELATED"/>
    <property type="match status" value="1"/>
</dbReference>
<dbReference type="InterPro" id="IPR029052">
    <property type="entry name" value="Metallo-depent_PP-like"/>
</dbReference>
<dbReference type="Proteomes" id="UP000655830">
    <property type="component" value="Unassembled WGS sequence"/>
</dbReference>
<gene>
    <name evidence="2" type="ORF">H8718_07360</name>
</gene>
<keyword evidence="3" id="KW-1185">Reference proteome</keyword>
<comment type="caution">
    <text evidence="2">The sequence shown here is derived from an EMBL/GenBank/DDBJ whole genome shotgun (WGS) entry which is preliminary data.</text>
</comment>
<organism evidence="2 3">
    <name type="scientific">Zhenhengia yiwuensis</name>
    <dbReference type="NCBI Taxonomy" id="2763666"/>
    <lineage>
        <taxon>Bacteria</taxon>
        <taxon>Bacillati</taxon>
        <taxon>Bacillota</taxon>
        <taxon>Clostridia</taxon>
        <taxon>Lachnospirales</taxon>
        <taxon>Lachnospiraceae</taxon>
        <taxon>Zhenhengia</taxon>
    </lineage>
</organism>
<reference evidence="2" key="1">
    <citation type="submission" date="2020-08" db="EMBL/GenBank/DDBJ databases">
        <title>Genome public.</title>
        <authorList>
            <person name="Liu C."/>
            <person name="Sun Q."/>
        </authorList>
    </citation>
    <scope>NUCLEOTIDE SEQUENCE</scope>
    <source>
        <strain evidence="2">NSJ-12</strain>
    </source>
</reference>
<protein>
    <submittedName>
        <fullName evidence="2">Metallophosphoesterase</fullName>
    </submittedName>
</protein>
<evidence type="ECO:0000259" key="1">
    <source>
        <dbReference type="Pfam" id="PF00149"/>
    </source>
</evidence>
<dbReference type="AlphaFoldDB" id="A0A926EJ40"/>
<dbReference type="InterPro" id="IPR004843">
    <property type="entry name" value="Calcineurin-like_PHP"/>
</dbReference>
<dbReference type="Gene3D" id="3.60.21.10">
    <property type="match status" value="1"/>
</dbReference>
<dbReference type="Pfam" id="PF00149">
    <property type="entry name" value="Metallophos"/>
    <property type="match status" value="1"/>
</dbReference>
<evidence type="ECO:0000313" key="3">
    <source>
        <dbReference type="Proteomes" id="UP000655830"/>
    </source>
</evidence>
<dbReference type="EMBL" id="JACRSY010000009">
    <property type="protein sequence ID" value="MBC8579342.1"/>
    <property type="molecule type" value="Genomic_DNA"/>
</dbReference>
<dbReference type="PANTHER" id="PTHR31302:SF22">
    <property type="entry name" value="PHOSPHOESTERASE"/>
    <property type="match status" value="1"/>
</dbReference>
<proteinExistence type="predicted"/>
<dbReference type="InterPro" id="IPR051158">
    <property type="entry name" value="Metallophosphoesterase_sf"/>
</dbReference>